<dbReference type="GO" id="GO:0045493">
    <property type="term" value="P:xylan catabolic process"/>
    <property type="evidence" value="ECO:0007669"/>
    <property type="project" value="UniProtKB-KW"/>
</dbReference>
<dbReference type="SUPFAM" id="SSF53474">
    <property type="entry name" value="alpha/beta-Hydrolases"/>
    <property type="match status" value="1"/>
</dbReference>
<dbReference type="PANTHER" id="PTHR48081">
    <property type="entry name" value="AB HYDROLASE SUPERFAMILY PROTEIN C4A8.06C"/>
    <property type="match status" value="1"/>
</dbReference>
<organism evidence="3 4">
    <name type="scientific">Planctomyces bekefii</name>
    <dbReference type="NCBI Taxonomy" id="1653850"/>
    <lineage>
        <taxon>Bacteria</taxon>
        <taxon>Pseudomonadati</taxon>
        <taxon>Planctomycetota</taxon>
        <taxon>Planctomycetia</taxon>
        <taxon>Planctomycetales</taxon>
        <taxon>Planctomycetaceae</taxon>
        <taxon>Planctomyces</taxon>
    </lineage>
</organism>
<keyword evidence="3" id="KW-0119">Carbohydrate metabolism</keyword>
<evidence type="ECO:0000313" key="4">
    <source>
        <dbReference type="Proteomes" id="UP000321083"/>
    </source>
</evidence>
<keyword evidence="1 3" id="KW-0378">Hydrolase</keyword>
<dbReference type="PANTHER" id="PTHR48081:SF6">
    <property type="entry name" value="PEPTIDASE S9 PROLYL OLIGOPEPTIDASE CATALYTIC DOMAIN-CONTAINING PROTEIN"/>
    <property type="match status" value="1"/>
</dbReference>
<dbReference type="InterPro" id="IPR049492">
    <property type="entry name" value="BD-FAE-like_dom"/>
</dbReference>
<dbReference type="EMBL" id="SRHE01000018">
    <property type="protein sequence ID" value="TWW12330.1"/>
    <property type="molecule type" value="Genomic_DNA"/>
</dbReference>
<sequence>MSRGVLVMFLCAVLGGIVMGAEPEFRLLWPEGAPGAKGSADADKPGLWVYPAGSGANGAAVVICPGGGYAIHATDHEGVQPAKYFNSIGVTAFVLRYRLSPYRHPIPLGDAQRALRYIRAHAGEFGVDPQRVGIMGFSAGGHLTSTAVTHFDAGRADAVDPIERQSSRPSFGVLGYPVVSFVAEYAHRGSAKNLLGEGATDEQLQSLSNDQHVTQETPPVFLFHTSEDTGVPPENSLAFYAACHKAGVPAELHVYQQGPHGVGLAFEHPALQNWIGAVGVWLRQNALLATGERQEVQGQVQKNGQPLAWGTVALKPVQGNQPTGWALVRGGRFAIAKSAGVLPGEYDVVVTDMGAVAPG</sequence>
<evidence type="ECO:0000313" key="3">
    <source>
        <dbReference type="EMBL" id="TWW12330.1"/>
    </source>
</evidence>
<gene>
    <name evidence="3" type="ORF">E3A20_01930</name>
</gene>
<proteinExistence type="predicted"/>
<feature type="non-terminal residue" evidence="3">
    <location>
        <position position="359"/>
    </location>
</feature>
<evidence type="ECO:0000256" key="1">
    <source>
        <dbReference type="ARBA" id="ARBA00022801"/>
    </source>
</evidence>
<dbReference type="InterPro" id="IPR029058">
    <property type="entry name" value="AB_hydrolase_fold"/>
</dbReference>
<dbReference type="InterPro" id="IPR050300">
    <property type="entry name" value="GDXG_lipolytic_enzyme"/>
</dbReference>
<feature type="domain" description="BD-FAE-like" evidence="2">
    <location>
        <begin position="51"/>
        <end position="241"/>
    </location>
</feature>
<keyword evidence="4" id="KW-1185">Reference proteome</keyword>
<dbReference type="GO" id="GO:0016798">
    <property type="term" value="F:hydrolase activity, acting on glycosyl bonds"/>
    <property type="evidence" value="ECO:0007669"/>
    <property type="project" value="UniProtKB-KW"/>
</dbReference>
<dbReference type="Proteomes" id="UP000321083">
    <property type="component" value="Unassembled WGS sequence"/>
</dbReference>
<protein>
    <submittedName>
        <fullName evidence="3">Xylanase</fullName>
    </submittedName>
</protein>
<reference evidence="3 4" key="1">
    <citation type="submission" date="2019-08" db="EMBL/GenBank/DDBJ databases">
        <title>100 year-old enigma solved: identification of Planctomyces bekefii, the type genus and species of the phylum Planctomycetes.</title>
        <authorList>
            <person name="Svetlana D.N."/>
            <person name="Overmann J."/>
        </authorList>
    </citation>
    <scope>NUCLEOTIDE SEQUENCE [LARGE SCALE GENOMIC DNA]</scope>
    <source>
        <strain evidence="3">Phe10_nw2017</strain>
    </source>
</reference>
<dbReference type="Gene3D" id="3.40.50.1820">
    <property type="entry name" value="alpha/beta hydrolase"/>
    <property type="match status" value="1"/>
</dbReference>
<reference evidence="3 4" key="2">
    <citation type="submission" date="2019-08" db="EMBL/GenBank/DDBJ databases">
        <authorList>
            <person name="Henke P."/>
        </authorList>
    </citation>
    <scope>NUCLEOTIDE SEQUENCE [LARGE SCALE GENOMIC DNA]</scope>
    <source>
        <strain evidence="3">Phe10_nw2017</strain>
    </source>
</reference>
<keyword evidence="3" id="KW-0624">Polysaccharide degradation</keyword>
<accession>A0A5C6MCB1</accession>
<keyword evidence="3" id="KW-0858">Xylan degradation</keyword>
<evidence type="ECO:0000259" key="2">
    <source>
        <dbReference type="Pfam" id="PF20434"/>
    </source>
</evidence>
<comment type="caution">
    <text evidence="3">The sequence shown here is derived from an EMBL/GenBank/DDBJ whole genome shotgun (WGS) entry which is preliminary data.</text>
</comment>
<dbReference type="AlphaFoldDB" id="A0A5C6MCB1"/>
<keyword evidence="3" id="KW-0326">Glycosidase</keyword>
<dbReference type="Pfam" id="PF20434">
    <property type="entry name" value="BD-FAE"/>
    <property type="match status" value="1"/>
</dbReference>
<name>A0A5C6MCB1_9PLAN</name>